<dbReference type="EMBL" id="VIIS01001519">
    <property type="protein sequence ID" value="KAF0296984.1"/>
    <property type="molecule type" value="Genomic_DNA"/>
</dbReference>
<comment type="catalytic activity">
    <reaction evidence="12 13">
        <text>beta-D-fructose 6-phosphate = dihydroxyacetone + D-glyceraldehyde 3-phosphate</text>
        <dbReference type="Rhea" id="RHEA:28002"/>
        <dbReference type="ChEBI" id="CHEBI:16016"/>
        <dbReference type="ChEBI" id="CHEBI:57634"/>
        <dbReference type="ChEBI" id="CHEBI:59776"/>
    </reaction>
</comment>
<evidence type="ECO:0000256" key="9">
    <source>
        <dbReference type="ARBA" id="ARBA00022801"/>
    </source>
</evidence>
<keyword evidence="16" id="KW-1185">Reference proteome</keyword>
<protein>
    <recommendedName>
        <fullName evidence="13">Sugar phosphate phosphatase</fullName>
        <ecNumber evidence="13">2.1.1.-</ecNumber>
        <ecNumber evidence="13">3.1.3.-</ecNumber>
    </recommendedName>
</protein>
<comment type="catalytic activity">
    <reaction evidence="2 13">
        <text>beta-D-fructose 1-phosphate + H2O = D-fructose + phosphate</text>
        <dbReference type="Rhea" id="RHEA:35603"/>
        <dbReference type="ChEBI" id="CHEBI:15377"/>
        <dbReference type="ChEBI" id="CHEBI:37721"/>
        <dbReference type="ChEBI" id="CHEBI:43474"/>
        <dbReference type="ChEBI" id="CHEBI:138881"/>
    </reaction>
</comment>
<evidence type="ECO:0000256" key="11">
    <source>
        <dbReference type="ARBA" id="ARBA00045980"/>
    </source>
</evidence>
<keyword evidence="5 13" id="KW-0489">Methyltransferase</keyword>
<feature type="domain" description="Damage-control phosphatase ARMT1-like metal-binding" evidence="14">
    <location>
        <begin position="41"/>
        <end position="413"/>
    </location>
</feature>
<dbReference type="Gene3D" id="3.40.50.10880">
    <property type="entry name" value="Uncharacterised protein PF01937, DUF89, domain 3"/>
    <property type="match status" value="1"/>
</dbReference>
<keyword evidence="6 15" id="KW-0808">Transferase</keyword>
<keyword evidence="9 13" id="KW-0378">Hydrolase</keyword>
<dbReference type="Proteomes" id="UP000440578">
    <property type="component" value="Unassembled WGS sequence"/>
</dbReference>
<dbReference type="FunFam" id="3.40.50.10880:FF:000002">
    <property type="entry name" value="Acidic residue methyltransferase 1"/>
    <property type="match status" value="1"/>
</dbReference>
<dbReference type="GO" id="GO:0006974">
    <property type="term" value="P:DNA damage response"/>
    <property type="evidence" value="ECO:0007669"/>
    <property type="project" value="TreeGrafter"/>
</dbReference>
<dbReference type="InterPro" id="IPR036075">
    <property type="entry name" value="ARMT-1-like_metal-bd_sf"/>
</dbReference>
<comment type="similarity">
    <text evidence="3 13">Belongs to the damage-control phosphatase family. Sugar phosphate phosphatase III subfamily.</text>
</comment>
<evidence type="ECO:0000256" key="4">
    <source>
        <dbReference type="ARBA" id="ARBA00022596"/>
    </source>
</evidence>
<evidence type="ECO:0000256" key="6">
    <source>
        <dbReference type="ARBA" id="ARBA00022679"/>
    </source>
</evidence>
<evidence type="ECO:0000313" key="16">
    <source>
        <dbReference type="Proteomes" id="UP000440578"/>
    </source>
</evidence>
<comment type="function">
    <text evidence="11 13">Metal-dependent phosphatase that shows phosphatase activity against several substrates, including fructose-1-phosphate and fructose-6-phosphate. Its preference for fructose-1-phosphate, a strong glycating agent that causes DNA damage rather than a canonical yeast metabolite, suggests a damage-control function in hexose phosphate metabolism. Has also been shown to have O-methyltransferase activity that methylates glutamate residues of target proteins to form gamma-glutamyl methyl ester residues. Possibly methylates PCNA, suggesting it is involved in the DNA damage response.</text>
</comment>
<comment type="cofactor">
    <cofactor evidence="13">
        <name>Mn(2+)</name>
        <dbReference type="ChEBI" id="CHEBI:29035"/>
    </cofactor>
    <cofactor evidence="13">
        <name>Ni(2+)</name>
        <dbReference type="ChEBI" id="CHEBI:49786"/>
    </cofactor>
</comment>
<keyword evidence="4" id="KW-0533">Nickel</keyword>
<evidence type="ECO:0000259" key="14">
    <source>
        <dbReference type="Pfam" id="PF01937"/>
    </source>
</evidence>
<evidence type="ECO:0000313" key="15">
    <source>
        <dbReference type="EMBL" id="KAF0296984.1"/>
    </source>
</evidence>
<evidence type="ECO:0000256" key="12">
    <source>
        <dbReference type="ARBA" id="ARBA00048809"/>
    </source>
</evidence>
<dbReference type="InterPro" id="IPR039763">
    <property type="entry name" value="ARMT1"/>
</dbReference>
<reference evidence="15 16" key="1">
    <citation type="submission" date="2019-07" db="EMBL/GenBank/DDBJ databases">
        <title>Draft genome assembly of a fouling barnacle, Amphibalanus amphitrite (Darwin, 1854): The first reference genome for Thecostraca.</title>
        <authorList>
            <person name="Kim W."/>
        </authorList>
    </citation>
    <scope>NUCLEOTIDE SEQUENCE [LARGE SCALE GENOMIC DNA]</scope>
    <source>
        <strain evidence="15">SNU_AA5</strain>
        <tissue evidence="15">Soma without cirri and trophi</tissue>
    </source>
</reference>
<evidence type="ECO:0000256" key="13">
    <source>
        <dbReference type="RuleBase" id="RU367030"/>
    </source>
</evidence>
<keyword evidence="7" id="KW-0949">S-adenosyl-L-methionine</keyword>
<dbReference type="GO" id="GO:0046872">
    <property type="term" value="F:metal ion binding"/>
    <property type="evidence" value="ECO:0007669"/>
    <property type="project" value="UniProtKB-UniRule"/>
</dbReference>
<dbReference type="Pfam" id="PF01937">
    <property type="entry name" value="ARMT1-like_dom"/>
    <property type="match status" value="1"/>
</dbReference>
<dbReference type="InterPro" id="IPR002791">
    <property type="entry name" value="ARMT1-like_metal-bd"/>
</dbReference>
<dbReference type="GO" id="GO:0005634">
    <property type="term" value="C:nucleus"/>
    <property type="evidence" value="ECO:0007669"/>
    <property type="project" value="TreeGrafter"/>
</dbReference>
<dbReference type="AlphaFoldDB" id="A0A6A4VZH4"/>
<dbReference type="SUPFAM" id="SSF111321">
    <property type="entry name" value="AF1104-like"/>
    <property type="match status" value="1"/>
</dbReference>
<gene>
    <name evidence="15" type="primary">armt1_2</name>
    <name evidence="15" type="ORF">FJT64_005591</name>
</gene>
<evidence type="ECO:0000256" key="7">
    <source>
        <dbReference type="ARBA" id="ARBA00022691"/>
    </source>
</evidence>
<name>A0A6A4VZH4_AMPAM</name>
<keyword evidence="10 13" id="KW-0464">Manganese</keyword>
<comment type="domain">
    <text evidence="13">Subfamily III proteins have a conserved RTxK motif about 40-50 residues from the C-terminus; the threonine may be replaced by serine or cysteine.</text>
</comment>
<evidence type="ECO:0000256" key="3">
    <source>
        <dbReference type="ARBA" id="ARBA00009519"/>
    </source>
</evidence>
<comment type="catalytic activity">
    <reaction evidence="1 13">
        <text>L-glutamyl-[protein] + S-adenosyl-L-methionine = [protein]-L-glutamate 5-O-methyl ester + S-adenosyl-L-homocysteine</text>
        <dbReference type="Rhea" id="RHEA:24452"/>
        <dbReference type="Rhea" id="RHEA-COMP:10208"/>
        <dbReference type="Rhea" id="RHEA-COMP:10311"/>
        <dbReference type="ChEBI" id="CHEBI:29973"/>
        <dbReference type="ChEBI" id="CHEBI:57856"/>
        <dbReference type="ChEBI" id="CHEBI:59789"/>
        <dbReference type="ChEBI" id="CHEBI:82795"/>
    </reaction>
</comment>
<dbReference type="GO" id="GO:0051998">
    <property type="term" value="F:protein carboxyl O-methyltransferase activity"/>
    <property type="evidence" value="ECO:0007669"/>
    <property type="project" value="UniProtKB-UniRule"/>
</dbReference>
<dbReference type="EC" id="3.1.3.-" evidence="13"/>
<evidence type="ECO:0000256" key="5">
    <source>
        <dbReference type="ARBA" id="ARBA00022603"/>
    </source>
</evidence>
<dbReference type="PANTHER" id="PTHR12260:SF6">
    <property type="entry name" value="DAMAGE-CONTROL PHOSPHATASE ARMT1"/>
    <property type="match status" value="1"/>
</dbReference>
<evidence type="ECO:0000256" key="8">
    <source>
        <dbReference type="ARBA" id="ARBA00022723"/>
    </source>
</evidence>
<dbReference type="Gene3D" id="1.20.930.60">
    <property type="match status" value="1"/>
</dbReference>
<dbReference type="OrthoDB" id="541375at2759"/>
<organism evidence="15 16">
    <name type="scientific">Amphibalanus amphitrite</name>
    <name type="common">Striped barnacle</name>
    <name type="synonym">Balanus amphitrite</name>
    <dbReference type="NCBI Taxonomy" id="1232801"/>
    <lineage>
        <taxon>Eukaryota</taxon>
        <taxon>Metazoa</taxon>
        <taxon>Ecdysozoa</taxon>
        <taxon>Arthropoda</taxon>
        <taxon>Crustacea</taxon>
        <taxon>Multicrustacea</taxon>
        <taxon>Cirripedia</taxon>
        <taxon>Thoracica</taxon>
        <taxon>Thoracicalcarea</taxon>
        <taxon>Balanomorpha</taxon>
        <taxon>Balanoidea</taxon>
        <taxon>Balanidae</taxon>
        <taxon>Amphibalaninae</taxon>
        <taxon>Amphibalanus</taxon>
    </lineage>
</organism>
<comment type="caution">
    <text evidence="15">The sequence shown here is derived from an EMBL/GenBank/DDBJ whole genome shotgun (WGS) entry which is preliminary data.</text>
</comment>
<dbReference type="GO" id="GO:0016791">
    <property type="term" value="F:phosphatase activity"/>
    <property type="evidence" value="ECO:0007669"/>
    <property type="project" value="TreeGrafter"/>
</dbReference>
<sequence length="448" mass="50065">MGQAVSCPAVVPVPPEPLRPNIIGTWAYDTVGTRMVRILCVVIATFAADQESLAKEVGAFGRESMELIQSDLEALLESLTSNGFLTRLTGEADDVPSWNAVLDAACVDGVLPRWHDGDWLYVECFMYRKLYDILDSSGVIRDYDYFHPAKKESFEQSVAVARDLAASLLETVSGVAKLSKSQLRVSFMEFLLISLWGNKCDLTMGGMSMKTSPLAQLSELAKYLLSDRHKDIFAYLHKLQQSGKVTRIDFICDNAGFELFSDLCLADFLSASGLAQRITFHVKAFPWFVSDTTRCDVSWLLERLKGDAESGPLQELAARWRKQLATGHWEMAESPFWQSPFPFRMMRQECPPLYWRLQGADLLLSKGDLNYRKLIGNRPWPVNTPLCRAAEGFSPAPLAALRVLKADCVAGIDIKRAKQAAELDPKWMTSGSFAVIQFCRHATVLDKI</sequence>
<keyword evidence="8 13" id="KW-0479">Metal-binding</keyword>
<evidence type="ECO:0000256" key="10">
    <source>
        <dbReference type="ARBA" id="ARBA00023211"/>
    </source>
</evidence>
<proteinExistence type="inferred from homology"/>
<dbReference type="PANTHER" id="PTHR12260">
    <property type="entry name" value="DAMAGE-CONTROL PHOSPHATASE ARMT1"/>
    <property type="match status" value="1"/>
</dbReference>
<accession>A0A6A4VZH4</accession>
<dbReference type="GO" id="GO:0032259">
    <property type="term" value="P:methylation"/>
    <property type="evidence" value="ECO:0007669"/>
    <property type="project" value="UniProtKB-KW"/>
</dbReference>
<evidence type="ECO:0000256" key="1">
    <source>
        <dbReference type="ARBA" id="ARBA00000807"/>
    </source>
</evidence>
<dbReference type="EC" id="2.1.1.-" evidence="13"/>
<evidence type="ECO:0000256" key="2">
    <source>
        <dbReference type="ARBA" id="ARBA00001326"/>
    </source>
</evidence>